<feature type="region of interest" description="Disordered" evidence="2">
    <location>
        <begin position="208"/>
        <end position="234"/>
    </location>
</feature>
<dbReference type="EMBL" id="BRYB01002086">
    <property type="protein sequence ID" value="GMI39442.1"/>
    <property type="molecule type" value="Genomic_DNA"/>
</dbReference>
<sequence length="1641" mass="183292">RDKRKQNETAARRKTVTSTPASRAGQPGAGPSPALPAPFFEDDDALMTMARPPVVFPLTAFGAVGVAERVATFAPEWGREWKALAGLETERDKEDGEGFARRRDRRRRRHPLAVWRSNFNLKMFGTAVPHADSDDDSDDDDAHAHLLREEGVFVAHGPEGVGNLMDQGRLYSRMKRESEQVAQEERDRAEYQRLAEEMEASEQGVPVLDTTRVPDDGTGKAPPKAPRDPATEQDMSQLMSVRGPSAYYDFFHADGNPRVSENPVIPGSHRPDTTDTDGISKLSMPHLQTVTAKVASGSLPGGAAAGHGRRAELLVSIPRVAVYEHPDQNEEERLYAELRLAYGKYQSHVEGGGVSFLSRRLNALVTEAVQLRENIGEEIGEDADGDGQDDEEQLENLYTDILDTVSVRLSEEHELRSLSSELYETWKELKAARKEQGFTCTPARLHARAVDSRGGIDADGGSQAGESARLLEKKKKDAGVTERDMASVVKELKSVLGWLSKMLMKLQKFKMEKALKDLEEEDNADANEGESGEEKKEDNSARKNLVEMNMASFKRSQTEEETKVELILEACKALLPAEGTDYVLRLSDDEQYLRTEECKNVAEKNRRARITKDLYYCNLLINDKSVGTTQARGLEWPSFQVLFNKRFRCRLLRRPQSICVQIFKSKGLLQDELVAKCMVQVPGAGAEHDGASTHSLSQSVNWYQFSQKPATVSIFSSTGNNEAPVRLYGGAMVGVEWGLEDVGEGDAASSSTKKIMAPPLPERPVENDGGRLQGLKASEMHAKKKSVDTDHEGKPAEFARERDFLTMLPKLSTCDPNDPRNSNLFRLSEMLLPSQKSKDVFRTLERELQAVFRVPGTNTVYNNYYALEQPRRHQLLKLRMVKPTLFSGAIPISEDVIKKDENYRAILAAERRRHAEDEDTEMAATKQRKAVDQGKIRDFVKRIRDTNQAESRNRQRKRHIHHSEIVQEGLLPDFVKVAFDLNDIIDFIVPPRKRGLRPTVKNRQAVTALVRKCRLLITVIGARNVPSRVQKLTGAPKAPGSPKRARSPVRRKPGAGEDDDEDPLDSMVNSFVTVKFQDNEDSTRPVLGPAPLWKQTLDVPFRPSMGDFSPARLQQVRDSVEVNLFDAVEVDAVEGGGFYDDEVTTRMEKRFLGNLSIPFSTIYMEGKVEGTFRLNAPDLCLGYQRRAQSVVEPGSAQAYLDDEKDADNDDGIGAGADGEGGGGEGTGDGKALPAAGPSVTMLGKEAEEATYVKILATLEPLLVAPPKDNANIMSKEEKKLVNYAKGWVERTKKTSKFTLKREIDVLVPDIHGNSWMITRFLRPLEPPPGCDTVAKAAHFVAMVPFLEDWQAFMGDYDMWCTCQQFLDILAGDWEEHATLLANYFLFLSEQFPDSMGAEVFLVMGTGIPEGETLYVMRRDNATKEVVFWNASTGVGYAQTDERCPLHNVGIFVSSENIWANIQKVGRPSEISMDVEDGKCWKPFYSKRFSPPPQPLPSIQETRLTYSEPNFQFCEELQDELVDVLKRDIRRWRRGATGFKGDAGNRLRGLLDSMENSKNGVNALSHKEHMNRLEMATRGRDMYGLPLNFAFTDVNEIVARVKSTEVHSCKHPDVEFGLAVRVFGYHSNVLSVWVYFAALTPK</sequence>
<feature type="compositionally biased region" description="Gly residues" evidence="2">
    <location>
        <begin position="1212"/>
        <end position="1228"/>
    </location>
</feature>
<proteinExistence type="predicted"/>
<feature type="compositionally biased region" description="Low complexity" evidence="2">
    <location>
        <begin position="20"/>
        <end position="32"/>
    </location>
</feature>
<feature type="region of interest" description="Disordered" evidence="2">
    <location>
        <begin position="454"/>
        <end position="476"/>
    </location>
</feature>
<evidence type="ECO:0000256" key="1">
    <source>
        <dbReference type="SAM" id="Coils"/>
    </source>
</evidence>
<feature type="compositionally biased region" description="Basic residues" evidence="2">
    <location>
        <begin position="1043"/>
        <end position="1053"/>
    </location>
</feature>
<organism evidence="4 5">
    <name type="scientific">Tetraparma gracilis</name>
    <dbReference type="NCBI Taxonomy" id="2962635"/>
    <lineage>
        <taxon>Eukaryota</taxon>
        <taxon>Sar</taxon>
        <taxon>Stramenopiles</taxon>
        <taxon>Ochrophyta</taxon>
        <taxon>Bolidophyceae</taxon>
        <taxon>Parmales</taxon>
        <taxon>Triparmaceae</taxon>
        <taxon>Tetraparma</taxon>
    </lineage>
</organism>
<protein>
    <recommendedName>
        <fullName evidence="3">C2 domain-containing protein</fullName>
    </recommendedName>
</protein>
<feature type="compositionally biased region" description="Basic and acidic residues" evidence="2">
    <location>
        <begin position="1"/>
        <end position="11"/>
    </location>
</feature>
<feature type="domain" description="C2" evidence="3">
    <location>
        <begin position="1014"/>
        <end position="1171"/>
    </location>
</feature>
<feature type="region of interest" description="Disordered" evidence="2">
    <location>
        <begin position="1030"/>
        <end position="1065"/>
    </location>
</feature>
<dbReference type="InterPro" id="IPR052434">
    <property type="entry name" value="Tectonic-like_complex_comp"/>
</dbReference>
<dbReference type="InterPro" id="IPR056290">
    <property type="entry name" value="CEPT76/DRC7_peptidase-like_dom"/>
</dbReference>
<dbReference type="Pfam" id="PF15625">
    <property type="entry name" value="CC2D2AN-C2"/>
    <property type="match status" value="1"/>
</dbReference>
<feature type="non-terminal residue" evidence="4">
    <location>
        <position position="1"/>
    </location>
</feature>
<feature type="compositionally biased region" description="Acidic residues" evidence="2">
    <location>
        <begin position="1200"/>
        <end position="1210"/>
    </location>
</feature>
<dbReference type="Pfam" id="PF24656">
    <property type="entry name" value="CEPT76_peptidase"/>
    <property type="match status" value="1"/>
</dbReference>
<dbReference type="InterPro" id="IPR028928">
    <property type="entry name" value="CC2D2AN-C2"/>
</dbReference>
<feature type="compositionally biased region" description="Acidic residues" evidence="2">
    <location>
        <begin position="520"/>
        <end position="531"/>
    </location>
</feature>
<reference evidence="4 5" key="1">
    <citation type="journal article" date="2023" name="Commun. Biol.">
        <title>Genome analysis of Parmales, the sister group of diatoms, reveals the evolutionary specialization of diatoms from phago-mixotrophs to photoautotrophs.</title>
        <authorList>
            <person name="Ban H."/>
            <person name="Sato S."/>
            <person name="Yoshikawa S."/>
            <person name="Yamada K."/>
            <person name="Nakamura Y."/>
            <person name="Ichinomiya M."/>
            <person name="Sato N."/>
            <person name="Blanc-Mathieu R."/>
            <person name="Endo H."/>
            <person name="Kuwata A."/>
            <person name="Ogata H."/>
        </authorList>
    </citation>
    <scope>NUCLEOTIDE SEQUENCE [LARGE SCALE GENOMIC DNA]</scope>
</reference>
<evidence type="ECO:0000313" key="4">
    <source>
        <dbReference type="EMBL" id="GMI39442.1"/>
    </source>
</evidence>
<dbReference type="InterPro" id="IPR056288">
    <property type="entry name" value="CEP76_C"/>
</dbReference>
<dbReference type="Pfam" id="PF24652">
    <property type="entry name" value="CEP76_C"/>
    <property type="match status" value="1"/>
</dbReference>
<comment type="caution">
    <text evidence="4">The sequence shown here is derived from an EMBL/GenBank/DDBJ whole genome shotgun (WGS) entry which is preliminary data.</text>
</comment>
<feature type="coiled-coil region" evidence="1">
    <location>
        <begin position="174"/>
        <end position="201"/>
    </location>
</feature>
<feature type="region of interest" description="Disordered" evidence="2">
    <location>
        <begin position="746"/>
        <end position="768"/>
    </location>
</feature>
<evidence type="ECO:0000259" key="3">
    <source>
        <dbReference type="SMART" id="SM00239"/>
    </source>
</evidence>
<keyword evidence="1" id="KW-0175">Coiled coil</keyword>
<dbReference type="PANTHER" id="PTHR20837">
    <property type="entry name" value="CENTROSOMAL PROTEIN-RELATED"/>
    <property type="match status" value="1"/>
</dbReference>
<evidence type="ECO:0000313" key="5">
    <source>
        <dbReference type="Proteomes" id="UP001165060"/>
    </source>
</evidence>
<dbReference type="SMART" id="SM00239">
    <property type="entry name" value="C2"/>
    <property type="match status" value="1"/>
</dbReference>
<accession>A0ABQ6N4F0</accession>
<keyword evidence="5" id="KW-1185">Reference proteome</keyword>
<gene>
    <name evidence="4" type="ORF">TeGR_g3370</name>
</gene>
<feature type="compositionally biased region" description="Basic and acidic residues" evidence="2">
    <location>
        <begin position="532"/>
        <end position="542"/>
    </location>
</feature>
<name>A0ABQ6N4F0_9STRA</name>
<feature type="region of interest" description="Disordered" evidence="2">
    <location>
        <begin position="520"/>
        <end position="542"/>
    </location>
</feature>
<evidence type="ECO:0000256" key="2">
    <source>
        <dbReference type="SAM" id="MobiDB-lite"/>
    </source>
</evidence>
<dbReference type="InterPro" id="IPR000008">
    <property type="entry name" value="C2_dom"/>
</dbReference>
<feature type="region of interest" description="Disordered" evidence="2">
    <location>
        <begin position="1194"/>
        <end position="1234"/>
    </location>
</feature>
<dbReference type="PANTHER" id="PTHR20837:SF0">
    <property type="entry name" value="COILED-COIL AND C2 DOMAIN-CONTAINING PROTEIN 2A"/>
    <property type="match status" value="1"/>
</dbReference>
<dbReference type="Proteomes" id="UP001165060">
    <property type="component" value="Unassembled WGS sequence"/>
</dbReference>
<feature type="region of interest" description="Disordered" evidence="2">
    <location>
        <begin position="1"/>
        <end position="40"/>
    </location>
</feature>